<evidence type="ECO:0000313" key="1">
    <source>
        <dbReference type="EMBL" id="CAB4981879.1"/>
    </source>
</evidence>
<accession>A0A6J7MTK9</accession>
<gene>
    <name evidence="1" type="ORF">UFOPK3954_00582</name>
</gene>
<dbReference type="EMBL" id="CAFBON010000043">
    <property type="protein sequence ID" value="CAB4981879.1"/>
    <property type="molecule type" value="Genomic_DNA"/>
</dbReference>
<dbReference type="AlphaFoldDB" id="A0A6J7MTK9"/>
<proteinExistence type="predicted"/>
<protein>
    <submittedName>
        <fullName evidence="1">Unannotated protein</fullName>
    </submittedName>
</protein>
<organism evidence="1">
    <name type="scientific">freshwater metagenome</name>
    <dbReference type="NCBI Taxonomy" id="449393"/>
    <lineage>
        <taxon>unclassified sequences</taxon>
        <taxon>metagenomes</taxon>
        <taxon>ecological metagenomes</taxon>
    </lineage>
</organism>
<reference evidence="1" key="1">
    <citation type="submission" date="2020-05" db="EMBL/GenBank/DDBJ databases">
        <authorList>
            <person name="Chiriac C."/>
            <person name="Salcher M."/>
            <person name="Ghai R."/>
            <person name="Kavagutti S V."/>
        </authorList>
    </citation>
    <scope>NUCLEOTIDE SEQUENCE</scope>
</reference>
<name>A0A6J7MTK9_9ZZZZ</name>
<sequence>MDVGIDETRQQALRAIEVDHLVGRLNSGPACVGFDRIHVEDAPVPGDRNDHLLLHVERGRGGCLQQIPPNGEGGMQVAHGPIVGPSFVTGI</sequence>